<feature type="region of interest" description="Disordered" evidence="1">
    <location>
        <begin position="62"/>
        <end position="90"/>
    </location>
</feature>
<proteinExistence type="predicted"/>
<gene>
    <name evidence="2" type="ORF">DME_LOCUS6416</name>
</gene>
<dbReference type="Proteomes" id="UP000274756">
    <property type="component" value="Unassembled WGS sequence"/>
</dbReference>
<dbReference type="WBParaSite" id="DME_0000205601-mRNA-1">
    <property type="protein sequence ID" value="DME_0000205601-mRNA-1"/>
    <property type="gene ID" value="DME_0000205601"/>
</dbReference>
<feature type="compositionally biased region" description="Low complexity" evidence="1">
    <location>
        <begin position="64"/>
        <end position="82"/>
    </location>
</feature>
<protein>
    <submittedName>
        <fullName evidence="2 5">Uncharacterized protein</fullName>
    </submittedName>
</protein>
<sequence length="90" mass="10325">MEVRKCASENEAKSRKIMRFPFHRGGERLRSMLEYFETIASHVKTAIKIVRKIVRMYVREVSRSSRSQASLSSSSLSPSSSPLNQIESDF</sequence>
<evidence type="ECO:0000313" key="2">
    <source>
        <dbReference type="EMBL" id="VDN56443.1"/>
    </source>
</evidence>
<dbReference type="AlphaFoldDB" id="A0A0N4U5D7"/>
<evidence type="ECO:0000256" key="1">
    <source>
        <dbReference type="SAM" id="MobiDB-lite"/>
    </source>
</evidence>
<organism evidence="3 5">
    <name type="scientific">Dracunculus medinensis</name>
    <name type="common">Guinea worm</name>
    <dbReference type="NCBI Taxonomy" id="318479"/>
    <lineage>
        <taxon>Eukaryota</taxon>
        <taxon>Metazoa</taxon>
        <taxon>Ecdysozoa</taxon>
        <taxon>Nematoda</taxon>
        <taxon>Chromadorea</taxon>
        <taxon>Rhabditida</taxon>
        <taxon>Spirurina</taxon>
        <taxon>Dracunculoidea</taxon>
        <taxon>Dracunculidae</taxon>
        <taxon>Dracunculus</taxon>
    </lineage>
</organism>
<evidence type="ECO:0000313" key="5">
    <source>
        <dbReference type="WBParaSite" id="DME_0000205601-mRNA-1"/>
    </source>
</evidence>
<dbReference type="Proteomes" id="UP000038040">
    <property type="component" value="Unplaced"/>
</dbReference>
<evidence type="ECO:0000313" key="4">
    <source>
        <dbReference type="Proteomes" id="UP000274756"/>
    </source>
</evidence>
<dbReference type="EMBL" id="UYYG01001155">
    <property type="protein sequence ID" value="VDN56443.1"/>
    <property type="molecule type" value="Genomic_DNA"/>
</dbReference>
<evidence type="ECO:0000313" key="3">
    <source>
        <dbReference type="Proteomes" id="UP000038040"/>
    </source>
</evidence>
<reference evidence="5" key="1">
    <citation type="submission" date="2017-02" db="UniProtKB">
        <authorList>
            <consortium name="WormBaseParasite"/>
        </authorList>
    </citation>
    <scope>IDENTIFICATION</scope>
</reference>
<name>A0A0N4U5D7_DRAME</name>
<reference evidence="2 4" key="2">
    <citation type="submission" date="2018-11" db="EMBL/GenBank/DDBJ databases">
        <authorList>
            <consortium name="Pathogen Informatics"/>
        </authorList>
    </citation>
    <scope>NUCLEOTIDE SEQUENCE [LARGE SCALE GENOMIC DNA]</scope>
</reference>
<keyword evidence="4" id="KW-1185">Reference proteome</keyword>
<accession>A0A0N4U5D7</accession>